<dbReference type="SUPFAM" id="SSF46785">
    <property type="entry name" value="Winged helix' DNA-binding domain"/>
    <property type="match status" value="1"/>
</dbReference>
<dbReference type="Proteomes" id="UP000501452">
    <property type="component" value="Chromosome"/>
</dbReference>
<accession>A0A6G8Q843</accession>
<keyword evidence="1" id="KW-0805">Transcription regulation</keyword>
<evidence type="ECO:0000256" key="2">
    <source>
        <dbReference type="ARBA" id="ARBA00023125"/>
    </source>
</evidence>
<name>A0A6G8Q843_9ACTN</name>
<proteinExistence type="predicted"/>
<keyword evidence="2" id="KW-0238">DNA-binding</keyword>
<dbReference type="InterPro" id="IPR036390">
    <property type="entry name" value="WH_DNA-bd_sf"/>
</dbReference>
<dbReference type="GO" id="GO:0003700">
    <property type="term" value="F:DNA-binding transcription factor activity"/>
    <property type="evidence" value="ECO:0007669"/>
    <property type="project" value="InterPro"/>
</dbReference>
<dbReference type="InterPro" id="IPR036388">
    <property type="entry name" value="WH-like_DNA-bd_sf"/>
</dbReference>
<dbReference type="CDD" id="cd00090">
    <property type="entry name" value="HTH_ARSR"/>
    <property type="match status" value="1"/>
</dbReference>
<organism evidence="5 6">
    <name type="scientific">Rubrobacter tropicus</name>
    <dbReference type="NCBI Taxonomy" id="2653851"/>
    <lineage>
        <taxon>Bacteria</taxon>
        <taxon>Bacillati</taxon>
        <taxon>Actinomycetota</taxon>
        <taxon>Rubrobacteria</taxon>
        <taxon>Rubrobacterales</taxon>
        <taxon>Rubrobacteraceae</taxon>
        <taxon>Rubrobacter</taxon>
    </lineage>
</organism>
<gene>
    <name evidence="5" type="ORF">GBA63_08290</name>
</gene>
<evidence type="ECO:0000313" key="6">
    <source>
        <dbReference type="Proteomes" id="UP000501452"/>
    </source>
</evidence>
<protein>
    <submittedName>
        <fullName evidence="5">Helix-turn-helix domain-containing protein</fullName>
    </submittedName>
</protein>
<keyword evidence="6" id="KW-1185">Reference proteome</keyword>
<dbReference type="KEGG" id="rub:GBA63_08290"/>
<dbReference type="Gene3D" id="1.10.10.10">
    <property type="entry name" value="Winged helix-like DNA-binding domain superfamily/Winged helix DNA-binding domain"/>
    <property type="match status" value="1"/>
</dbReference>
<feature type="domain" description="HTH arsR-type" evidence="4">
    <location>
        <begin position="22"/>
        <end position="111"/>
    </location>
</feature>
<dbReference type="SMART" id="SM00418">
    <property type="entry name" value="HTH_ARSR"/>
    <property type="match status" value="1"/>
</dbReference>
<dbReference type="InterPro" id="IPR011991">
    <property type="entry name" value="ArsR-like_HTH"/>
</dbReference>
<dbReference type="InterPro" id="IPR051011">
    <property type="entry name" value="Metal_resp_trans_reg"/>
</dbReference>
<dbReference type="EMBL" id="CP045119">
    <property type="protein sequence ID" value="QIN82640.1"/>
    <property type="molecule type" value="Genomic_DNA"/>
</dbReference>
<evidence type="ECO:0000256" key="1">
    <source>
        <dbReference type="ARBA" id="ARBA00023015"/>
    </source>
</evidence>
<evidence type="ECO:0000259" key="4">
    <source>
        <dbReference type="SMART" id="SM00418"/>
    </source>
</evidence>
<keyword evidence="3" id="KW-0804">Transcription</keyword>
<dbReference type="GO" id="GO:0003677">
    <property type="term" value="F:DNA binding"/>
    <property type="evidence" value="ECO:0007669"/>
    <property type="project" value="UniProtKB-KW"/>
</dbReference>
<evidence type="ECO:0000256" key="3">
    <source>
        <dbReference type="ARBA" id="ARBA00023163"/>
    </source>
</evidence>
<dbReference type="Pfam" id="PF12840">
    <property type="entry name" value="HTH_20"/>
    <property type="match status" value="1"/>
</dbReference>
<dbReference type="RefSeq" id="WP_166175165.1">
    <property type="nucleotide sequence ID" value="NZ_CP045119.1"/>
</dbReference>
<dbReference type="PANTHER" id="PTHR43132">
    <property type="entry name" value="ARSENICAL RESISTANCE OPERON REPRESSOR ARSR-RELATED"/>
    <property type="match status" value="1"/>
</dbReference>
<dbReference type="PANTHER" id="PTHR43132:SF2">
    <property type="entry name" value="ARSENICAL RESISTANCE OPERON REPRESSOR ARSR-RELATED"/>
    <property type="match status" value="1"/>
</dbReference>
<dbReference type="InterPro" id="IPR001845">
    <property type="entry name" value="HTH_ArsR_DNA-bd_dom"/>
</dbReference>
<reference evidence="5 6" key="1">
    <citation type="submission" date="2019-10" db="EMBL/GenBank/DDBJ databases">
        <title>Rubrobacter sp nov SCSIO 52090 isolated from a deep-sea sediment in the South China Sea.</title>
        <authorList>
            <person name="Chen R.W."/>
        </authorList>
    </citation>
    <scope>NUCLEOTIDE SEQUENCE [LARGE SCALE GENOMIC DNA]</scope>
    <source>
        <strain evidence="5 6">SCSIO 52909</strain>
    </source>
</reference>
<sequence>MTEQSGFPDYEMEEYFEATEPEHHKAFADPTRQRVVNLLYERAATTKQLAGALGQSPGRMAHHLKVLEGVGLVRVVRTRQVRAITEKYYGNTYRRVNFTARGFSWRENLPELEPFFLLRQAIDEYDRSALEVERRPGAVAPMSLVEHARVPASRADEFAAKVLELAKEFESDPVPGERVWGFVAAVYPTDLPELPEDADA</sequence>
<dbReference type="AlphaFoldDB" id="A0A6G8Q843"/>
<evidence type="ECO:0000313" key="5">
    <source>
        <dbReference type="EMBL" id="QIN82640.1"/>
    </source>
</evidence>